<keyword evidence="8" id="KW-1278">Translocase</keyword>
<dbReference type="PANTHER" id="PTHR43034">
    <property type="entry name" value="ION-TRANSLOCATING OXIDOREDUCTASE COMPLEX SUBUNIT C"/>
    <property type="match status" value="1"/>
</dbReference>
<dbReference type="GO" id="GO:0046872">
    <property type="term" value="F:metal ion binding"/>
    <property type="evidence" value="ECO:0007669"/>
    <property type="project" value="UniProtKB-KW"/>
</dbReference>
<evidence type="ECO:0000256" key="8">
    <source>
        <dbReference type="HAMAP-Rule" id="MF_00461"/>
    </source>
</evidence>
<dbReference type="EC" id="7.-.-.-" evidence="8"/>
<comment type="function">
    <text evidence="8">Part of a membrane-bound complex that couples electron transfer with translocation of ions across the membrane.</text>
</comment>
<dbReference type="PANTHER" id="PTHR43034:SF2">
    <property type="entry name" value="ION-TRANSLOCATING OXIDOREDUCTASE COMPLEX SUBUNIT C"/>
    <property type="match status" value="1"/>
</dbReference>
<feature type="binding site" evidence="8">
    <location>
        <position position="370"/>
    </location>
    <ligand>
        <name>[4Fe-4S] cluster</name>
        <dbReference type="ChEBI" id="CHEBI:49883"/>
        <label>1</label>
    </ligand>
</feature>
<evidence type="ECO:0000256" key="1">
    <source>
        <dbReference type="ARBA" id="ARBA00022448"/>
    </source>
</evidence>
<keyword evidence="1 8" id="KW-0813">Transport</keyword>
<evidence type="ECO:0000313" key="10">
    <source>
        <dbReference type="EMBL" id="KAB3531452.1"/>
    </source>
</evidence>
<dbReference type="Pfam" id="PF13375">
    <property type="entry name" value="RnfC_N"/>
    <property type="match status" value="1"/>
</dbReference>
<dbReference type="GO" id="GO:0022900">
    <property type="term" value="P:electron transport chain"/>
    <property type="evidence" value="ECO:0007669"/>
    <property type="project" value="UniProtKB-UniRule"/>
</dbReference>
<dbReference type="InterPro" id="IPR026902">
    <property type="entry name" value="RnfC_N"/>
</dbReference>
<dbReference type="PROSITE" id="PS00198">
    <property type="entry name" value="4FE4S_FER_1"/>
    <property type="match status" value="1"/>
</dbReference>
<dbReference type="InterPro" id="IPR010208">
    <property type="entry name" value="Ion_transpt_RnfC/RsxC"/>
</dbReference>
<dbReference type="HAMAP" id="MF_00461">
    <property type="entry name" value="RsxC_RnfC"/>
    <property type="match status" value="1"/>
</dbReference>
<dbReference type="PROSITE" id="PS51379">
    <property type="entry name" value="4FE4S_FER_2"/>
    <property type="match status" value="2"/>
</dbReference>
<dbReference type="AlphaFoldDB" id="A0A833HQ48"/>
<dbReference type="Proteomes" id="UP000465601">
    <property type="component" value="Unassembled WGS sequence"/>
</dbReference>
<feature type="binding site" evidence="8">
    <location>
        <position position="367"/>
    </location>
    <ligand>
        <name>[4Fe-4S] cluster</name>
        <dbReference type="ChEBI" id="CHEBI:49883"/>
        <label>1</label>
    </ligand>
</feature>
<dbReference type="Gene3D" id="3.30.70.20">
    <property type="match status" value="1"/>
</dbReference>
<name>A0A833HQ48_9FIRM</name>
<dbReference type="EMBL" id="WBZB01000013">
    <property type="protein sequence ID" value="KAB3531452.1"/>
    <property type="molecule type" value="Genomic_DNA"/>
</dbReference>
<dbReference type="GO" id="GO:0009055">
    <property type="term" value="F:electron transfer activity"/>
    <property type="evidence" value="ECO:0007669"/>
    <property type="project" value="InterPro"/>
</dbReference>
<dbReference type="Pfam" id="PF10531">
    <property type="entry name" value="SLBB"/>
    <property type="match status" value="1"/>
</dbReference>
<keyword evidence="8" id="KW-0472">Membrane</keyword>
<dbReference type="Pfam" id="PF01512">
    <property type="entry name" value="Complex1_51K"/>
    <property type="match status" value="1"/>
</dbReference>
<evidence type="ECO:0000256" key="7">
    <source>
        <dbReference type="ARBA" id="ARBA00023014"/>
    </source>
</evidence>
<keyword evidence="5 8" id="KW-0249">Electron transport</keyword>
<evidence type="ECO:0000259" key="9">
    <source>
        <dbReference type="PROSITE" id="PS51379"/>
    </source>
</evidence>
<evidence type="ECO:0000313" key="11">
    <source>
        <dbReference type="Proteomes" id="UP000465601"/>
    </source>
</evidence>
<feature type="domain" description="4Fe-4S ferredoxin-type" evidence="9">
    <location>
        <begin position="397"/>
        <end position="426"/>
    </location>
</feature>
<feature type="binding site" evidence="8">
    <location>
        <position position="412"/>
    </location>
    <ligand>
        <name>[4Fe-4S] cluster</name>
        <dbReference type="ChEBI" id="CHEBI:49883"/>
        <label>2</label>
    </ligand>
</feature>
<dbReference type="InterPro" id="IPR017900">
    <property type="entry name" value="4Fe4S_Fe_S_CS"/>
</dbReference>
<dbReference type="InterPro" id="IPR037225">
    <property type="entry name" value="Nuo51_FMN-bd_sf"/>
</dbReference>
<evidence type="ECO:0000256" key="5">
    <source>
        <dbReference type="ARBA" id="ARBA00022982"/>
    </source>
</evidence>
<dbReference type="Gene3D" id="3.40.50.11540">
    <property type="entry name" value="NADH-ubiquinone oxidoreductase 51kDa subunit"/>
    <property type="match status" value="1"/>
</dbReference>
<keyword evidence="4 8" id="KW-0677">Repeat</keyword>
<dbReference type="Pfam" id="PF13237">
    <property type="entry name" value="Fer4_10"/>
    <property type="match status" value="1"/>
</dbReference>
<comment type="similarity">
    <text evidence="8">Belongs to the 4Fe4S bacterial-type ferredoxin family. RnfC subfamily.</text>
</comment>
<keyword evidence="3 8" id="KW-0479">Metal-binding</keyword>
<sequence>MSFLTFKGGIHPPEFKEPTAHLPIEKAVEPKVVVIPLQQHIGAPAEAIVAVGDTVAIGQKIGEAKGFVSSPVHSSVSGTVKAIEKRPSVSGEDVLSIVIEADGKNEVHPSVSPKGKLEDLKAAEILEIIKEAGIVGMGGATFPTHVKLSPPPDKKVDTIILNGAECEPYLTADHRLMLETPEDVVYGLRAMMKVVGVEKGYIGIESNKPDAIDVMKKAVANYPNIQVVGLHTKYPQGAEKQLIWACVKKEVPSGRLPMDVGVIVNNVGTAAQVAKTLKTGMPLVERITTVSGKAIKNPKNLLIKVGVSIKDIVEECGGYHVAPSKIIMGGPMMGIAQHNDEVSLTKGSSGLLFFTEEEAKLPDEKACIRCGKCVEICPAFIQPVHINNFARKDMMESAEKYRALDCIECGSCSYVCPSKINLLQGIRLAKRYIIAKKRKQNK</sequence>
<feature type="domain" description="4Fe-4S ferredoxin-type" evidence="9">
    <location>
        <begin position="357"/>
        <end position="389"/>
    </location>
</feature>
<reference evidence="10 11" key="1">
    <citation type="submission" date="2019-10" db="EMBL/GenBank/DDBJ databases">
        <title>Alkaliphilus serpentinus sp. nov. and Alkaliphilus pronyensis sp. nov., two novel anaerobic alkaliphilic species isolated from the serpentinized-hosted hydrothermal field of the Prony Bay (New Caledonia).</title>
        <authorList>
            <person name="Postec A."/>
        </authorList>
    </citation>
    <scope>NUCLEOTIDE SEQUENCE [LARGE SCALE GENOMIC DNA]</scope>
    <source>
        <strain evidence="10 11">LacT</strain>
    </source>
</reference>
<comment type="caution">
    <text evidence="10">The sequence shown here is derived from an EMBL/GenBank/DDBJ whole genome shotgun (WGS) entry which is preliminary data.</text>
</comment>
<keyword evidence="6 8" id="KW-0408">Iron</keyword>
<dbReference type="SUPFAM" id="SSF46548">
    <property type="entry name" value="alpha-helical ferredoxin"/>
    <property type="match status" value="1"/>
</dbReference>
<dbReference type="OrthoDB" id="9767754at2"/>
<feature type="binding site" evidence="8">
    <location>
        <position position="409"/>
    </location>
    <ligand>
        <name>[4Fe-4S] cluster</name>
        <dbReference type="ChEBI" id="CHEBI:49883"/>
        <label>2</label>
    </ligand>
</feature>
<dbReference type="InterPro" id="IPR017896">
    <property type="entry name" value="4Fe4S_Fe-S-bd"/>
</dbReference>
<feature type="binding site" evidence="8">
    <location>
        <position position="416"/>
    </location>
    <ligand>
        <name>[4Fe-4S] cluster</name>
        <dbReference type="ChEBI" id="CHEBI:49883"/>
        <label>1</label>
    </ligand>
</feature>
<accession>A0A833HQ48</accession>
<dbReference type="NCBIfam" id="NF003454">
    <property type="entry name" value="PRK05035.1"/>
    <property type="match status" value="1"/>
</dbReference>
<dbReference type="NCBIfam" id="TIGR01945">
    <property type="entry name" value="rnfC"/>
    <property type="match status" value="1"/>
</dbReference>
<feature type="binding site" evidence="8">
    <location>
        <position position="406"/>
    </location>
    <ligand>
        <name>[4Fe-4S] cluster</name>
        <dbReference type="ChEBI" id="CHEBI:49883"/>
        <label>2</label>
    </ligand>
</feature>
<dbReference type="GO" id="GO:0051539">
    <property type="term" value="F:4 iron, 4 sulfur cluster binding"/>
    <property type="evidence" value="ECO:0007669"/>
    <property type="project" value="UniProtKB-KW"/>
</dbReference>
<protein>
    <recommendedName>
        <fullName evidence="8">Ion-translocating oxidoreductase complex subunit C</fullName>
        <ecNumber evidence="8">7.-.-.-</ecNumber>
    </recommendedName>
    <alternativeName>
        <fullName evidence="8">Rnf electron transport complex subunit C</fullName>
    </alternativeName>
</protein>
<dbReference type="InterPro" id="IPR019554">
    <property type="entry name" value="Soluble_ligand-bd"/>
</dbReference>
<dbReference type="RefSeq" id="WP_151865180.1">
    <property type="nucleotide sequence ID" value="NZ_WBZB01000013.1"/>
</dbReference>
<keyword evidence="11" id="KW-1185">Reference proteome</keyword>
<comment type="cofactor">
    <cofactor evidence="8">
        <name>[4Fe-4S] cluster</name>
        <dbReference type="ChEBI" id="CHEBI:49883"/>
    </cofactor>
    <text evidence="8">Binds 2 [4Fe-4S] clusters per subunit.</text>
</comment>
<comment type="subunit">
    <text evidence="8">The complex is composed of six subunits: RnfA, RnfB, RnfC, RnfD, RnfE and RnfG.</text>
</comment>
<dbReference type="GO" id="GO:0005886">
    <property type="term" value="C:plasma membrane"/>
    <property type="evidence" value="ECO:0007669"/>
    <property type="project" value="UniProtKB-SubCell"/>
</dbReference>
<proteinExistence type="inferred from homology"/>
<organism evidence="10 11">
    <name type="scientific">Alkaliphilus serpentinus</name>
    <dbReference type="NCBI Taxonomy" id="1482731"/>
    <lineage>
        <taxon>Bacteria</taxon>
        <taxon>Bacillati</taxon>
        <taxon>Bacillota</taxon>
        <taxon>Clostridia</taxon>
        <taxon>Peptostreptococcales</taxon>
        <taxon>Natronincolaceae</taxon>
        <taxon>Alkaliphilus</taxon>
    </lineage>
</organism>
<feature type="binding site" evidence="8">
    <location>
        <position position="373"/>
    </location>
    <ligand>
        <name>[4Fe-4S] cluster</name>
        <dbReference type="ChEBI" id="CHEBI:49883"/>
        <label>1</label>
    </ligand>
</feature>
<evidence type="ECO:0000256" key="2">
    <source>
        <dbReference type="ARBA" id="ARBA00022485"/>
    </source>
</evidence>
<feature type="binding site" evidence="8">
    <location>
        <position position="377"/>
    </location>
    <ligand>
        <name>[4Fe-4S] cluster</name>
        <dbReference type="ChEBI" id="CHEBI:49883"/>
        <label>2</label>
    </ligand>
</feature>
<dbReference type="SUPFAM" id="SSF142019">
    <property type="entry name" value="Nqo1 FMN-binding domain-like"/>
    <property type="match status" value="1"/>
</dbReference>
<evidence type="ECO:0000256" key="6">
    <source>
        <dbReference type="ARBA" id="ARBA00023004"/>
    </source>
</evidence>
<keyword evidence="2 8" id="KW-0004">4Fe-4S</keyword>
<gene>
    <name evidence="10" type="primary">rsxC</name>
    <name evidence="8" type="synonym">rnfC</name>
    <name evidence="10" type="ORF">F8153_04540</name>
</gene>
<dbReference type="InterPro" id="IPR011538">
    <property type="entry name" value="Nuo51_FMN-bd"/>
</dbReference>
<evidence type="ECO:0000256" key="3">
    <source>
        <dbReference type="ARBA" id="ARBA00022723"/>
    </source>
</evidence>
<comment type="subcellular location">
    <subcellularLocation>
        <location evidence="8">Cell membrane</location>
        <topology evidence="8">Peripheral membrane protein</topology>
    </subcellularLocation>
</comment>
<evidence type="ECO:0000256" key="4">
    <source>
        <dbReference type="ARBA" id="ARBA00022737"/>
    </source>
</evidence>
<keyword evidence="7 8" id="KW-0411">Iron-sulfur</keyword>
<keyword evidence="8" id="KW-1003">Cell membrane</keyword>